<dbReference type="AlphaFoldDB" id="A0A917A1F0"/>
<keyword evidence="4" id="KW-1185">Reference proteome</keyword>
<dbReference type="RefSeq" id="WP_188912888.1">
    <property type="nucleotide sequence ID" value="NZ_BMIQ01000010.1"/>
</dbReference>
<dbReference type="Proteomes" id="UP000644699">
    <property type="component" value="Unassembled WGS sequence"/>
</dbReference>
<reference evidence="3" key="1">
    <citation type="journal article" date="2014" name="Int. J. Syst. Evol. Microbiol.">
        <title>Complete genome sequence of Corynebacterium casei LMG S-19264T (=DSM 44701T), isolated from a smear-ripened cheese.</title>
        <authorList>
            <consortium name="US DOE Joint Genome Institute (JGI-PGF)"/>
            <person name="Walter F."/>
            <person name="Albersmeier A."/>
            <person name="Kalinowski J."/>
            <person name="Ruckert C."/>
        </authorList>
    </citation>
    <scope>NUCLEOTIDE SEQUENCE</scope>
    <source>
        <strain evidence="3">CGMCC 1.15367</strain>
    </source>
</reference>
<reference evidence="3" key="2">
    <citation type="submission" date="2020-09" db="EMBL/GenBank/DDBJ databases">
        <authorList>
            <person name="Sun Q."/>
            <person name="Zhou Y."/>
        </authorList>
    </citation>
    <scope>NUCLEOTIDE SEQUENCE</scope>
    <source>
        <strain evidence="3">CGMCC 1.15367</strain>
    </source>
</reference>
<proteinExistence type="predicted"/>
<evidence type="ECO:0000313" key="4">
    <source>
        <dbReference type="Proteomes" id="UP000644699"/>
    </source>
</evidence>
<accession>A0A917A1F0</accession>
<feature type="chain" id="PRO_5037528972" description="Cyclophilin-like domain-containing protein" evidence="1">
    <location>
        <begin position="30"/>
        <end position="158"/>
    </location>
</feature>
<dbReference type="EMBL" id="BMIQ01000010">
    <property type="protein sequence ID" value="GGE22315.1"/>
    <property type="molecule type" value="Genomic_DNA"/>
</dbReference>
<dbReference type="InterPro" id="IPR029000">
    <property type="entry name" value="Cyclophilin-like_dom_sf"/>
</dbReference>
<dbReference type="Gene3D" id="2.40.100.20">
    <property type="match status" value="1"/>
</dbReference>
<dbReference type="SUPFAM" id="SSF50891">
    <property type="entry name" value="Cyclophilin-like"/>
    <property type="match status" value="1"/>
</dbReference>
<dbReference type="InterPro" id="IPR041183">
    <property type="entry name" value="Cyclophilin-like"/>
</dbReference>
<feature type="signal peptide" evidence="1">
    <location>
        <begin position="1"/>
        <end position="29"/>
    </location>
</feature>
<protein>
    <recommendedName>
        <fullName evidence="2">Cyclophilin-like domain-containing protein</fullName>
    </recommendedName>
</protein>
<name>A0A917A1F0_9HYPH</name>
<comment type="caution">
    <text evidence="3">The sequence shown here is derived from an EMBL/GenBank/DDBJ whole genome shotgun (WGS) entry which is preliminary data.</text>
</comment>
<organism evidence="3 4">
    <name type="scientific">Aureimonas endophytica</name>
    <dbReference type="NCBI Taxonomy" id="2027858"/>
    <lineage>
        <taxon>Bacteria</taxon>
        <taxon>Pseudomonadati</taxon>
        <taxon>Pseudomonadota</taxon>
        <taxon>Alphaproteobacteria</taxon>
        <taxon>Hyphomicrobiales</taxon>
        <taxon>Aurantimonadaceae</taxon>
        <taxon>Aureimonas</taxon>
    </lineage>
</organism>
<sequence length="158" mass="17594">MRPARTTIRRRALLGALLAVPVLARPAFAQSRHDPASQEPTDMRIRFTFADRSLDAVLTDNPTARDLVTLLPLELTIEDYSTNEKIVRLPRNLSEEASGPFGNEAAGDLCYYAPWGNLALFHAGYRYSRSLIRLGRFEAGYDALLTRGEFPVSVERAG</sequence>
<dbReference type="Pfam" id="PF18050">
    <property type="entry name" value="Cyclophil_like2"/>
    <property type="match status" value="1"/>
</dbReference>
<evidence type="ECO:0000256" key="1">
    <source>
        <dbReference type="SAM" id="SignalP"/>
    </source>
</evidence>
<gene>
    <name evidence="3" type="ORF">GCM10011390_47090</name>
</gene>
<keyword evidence="1" id="KW-0732">Signal</keyword>
<evidence type="ECO:0000259" key="2">
    <source>
        <dbReference type="Pfam" id="PF18050"/>
    </source>
</evidence>
<evidence type="ECO:0000313" key="3">
    <source>
        <dbReference type="EMBL" id="GGE22315.1"/>
    </source>
</evidence>
<feature type="domain" description="Cyclophilin-like" evidence="2">
    <location>
        <begin position="48"/>
        <end position="155"/>
    </location>
</feature>